<keyword evidence="4" id="KW-1185">Reference proteome</keyword>
<dbReference type="InterPro" id="IPR025382">
    <property type="entry name" value="Cap4-like_endonuclease_dom"/>
</dbReference>
<dbReference type="RefSeq" id="WP_013720376.1">
    <property type="nucleotide sequence ID" value="NC_015416.1"/>
</dbReference>
<dbReference type="EMBL" id="CP002565">
    <property type="protein sequence ID" value="AEB69355.1"/>
    <property type="molecule type" value="Genomic_DNA"/>
</dbReference>
<dbReference type="GeneID" id="10462311"/>
<name>F4BT66_METSG</name>
<evidence type="ECO:0000259" key="1">
    <source>
        <dbReference type="Pfam" id="PF14130"/>
    </source>
</evidence>
<dbReference type="KEGG" id="mcj:MCON_3027"/>
<accession>F4BT66</accession>
<dbReference type="Proteomes" id="UP000007807">
    <property type="component" value="Chromosome"/>
</dbReference>
<dbReference type="InterPro" id="IPR057574">
    <property type="entry name" value="nSTAND_NTPase5_dom"/>
</dbReference>
<proteinExistence type="predicted"/>
<dbReference type="InParanoid" id="F4BT66"/>
<dbReference type="HOGENOM" id="CLU_261739_0_0_2"/>
<protein>
    <submittedName>
        <fullName evidence="3">Uncharacterized protein</fullName>
    </submittedName>
</protein>
<feature type="domain" description="CD-NTase associated protein 4-like DNA endonuclease" evidence="1">
    <location>
        <begin position="32"/>
        <end position="179"/>
    </location>
</feature>
<evidence type="ECO:0000313" key="4">
    <source>
        <dbReference type="Proteomes" id="UP000007807"/>
    </source>
</evidence>
<sequence>MSTKTRKRDAQADEEVISSDIDAIFRARYHGAANIRGIKYQILYSVLRAFDLYADDNAYGSIRLEGIEDLDLLGLRLEDEYIQVKTSQEPWKWSQLKSYKNSKGPIENFLEIYRLNPNCHFVLVVNFQLKGDLEKLAQIESLPPRDKKIIEEMFRKLCHQIGASTTEADALASRLCIVSMSEDQIWRKLRPAVADSFNIGSEAVETYISALVAKFLDWAKDRKTINRTDLEGVRANVGEPLSREVEWQGYGRGLIDRISWDSDANIEDFFEGKRTRQGHIASNVDVRRPIWLERIDKAINSSKICILRSSSGQGKSSLLYRYAYEKWPAENTFILRVAESQEHVELIRDHLRFRANLGVPIFLLIDNAGWSTRFWPFVAQECAALGVQVLISVRNEDWHRFARECLTNYEIIEPILILDEAQQIFEAFRSKGRLHESISSPEWAYEKIGEPHLLMEYVYLLTHGHMLEERLRDQLKQFSEQGEDPAKVEILRRISLADSLGAPVAVDKLLVDIQLTDDPQQVLMSLSGEYIDLVDGILTGLHWVRSDHLTHILHEGYPNPCKTALAVFGAIPLERIPVFVSNALSKDDLDKELFMNGLIEKAKENDLNIILAIVDGIFEAGERKFFQVNQSLFDEAYELFGPSGILPLILKFAPVIKVDILTKMIGILGENKENFKKLTEIASQIVESDRGLDLVRDFLNYIILDIPSKKLQETPDDMGRLFDWCSLCNIHVSTWTNIFDNYISDMKIFNYSLDAFSIFAQGFYRYDGPAYMKWFSQNKENILGYLKLHVNCIELNVSDDTLYIEFFTDSDESQSINEQAVQRFNKLRSSIPFCESYQSQGIWFLPSGLTPSIDDSRKNIPKGNLPFKSDIEKNLIWKHIVDNYYLSDSYYIYEKSWYNLRNDGLCFVKAFSKGLQNILVGKKFDFQKAFDGGKLPDRLMDLLRYLPDPPSQAPVHLSKALKGTTNKWSTSLQNFLLQIFEYFQDVRKQRIGRLAVHNFLCAVKYLPEMHSIFNQLFENVPDYFDVSELDISEVKNYEILADLLDVWIIEPPKTPQRNIMQYIRKRRQQKRQEMLNRIQDVNAHLKEYGMIIIPPIDAYIKHPLCYMPLAFSVKDPIYPEASLDIVIEAISDVKDIADIFYLVPIHEGVRFLEGGYQISSNQITKFNEGQLTNWEAFALQELSEDILRCLPALPFCPSVRLQIRASITSLLIGMIVFIEQKDKIETLRTSENQFEVKLYDRHKSRLIEIQADFGIAACKIMDYLKAEYSSLQEDIDFKTLIGFLKITEEASQKDSIDTLFVSGDFNAGNILNATEQLLQK</sequence>
<reference evidence="3 4" key="1">
    <citation type="journal article" date="2011" name="J. Bacteriol.">
        <title>Complete genome sequence of Methanosaeta concilii, a specialist in aceticlastic methanogenesis.</title>
        <authorList>
            <person name="Barber R.D."/>
            <person name="Zhang L."/>
            <person name="Harnack M."/>
            <person name="Olson M.V."/>
            <person name="Kaul R."/>
            <person name="Ingram-Smith C."/>
            <person name="Smith K.S."/>
        </authorList>
    </citation>
    <scope>NUCLEOTIDE SEQUENCE [LARGE SCALE GENOMIC DNA]</scope>
    <source>
        <strain evidence="4">ATCC 5969 / DSM 3671 / JCM 10134 / NBRC 103675 / OCM 69 / GP-6</strain>
    </source>
</reference>
<dbReference type="Pfam" id="PF14130">
    <property type="entry name" value="Cap4_nuclease"/>
    <property type="match status" value="1"/>
</dbReference>
<organism evidence="3 4">
    <name type="scientific">Methanothrix soehngenii (strain ATCC 5969 / DSM 3671 / JCM 10134 / NBRC 103675 / OCM 69 / GP-6)</name>
    <name type="common">Methanosaeta concilii</name>
    <dbReference type="NCBI Taxonomy" id="990316"/>
    <lineage>
        <taxon>Archaea</taxon>
        <taxon>Methanobacteriati</taxon>
        <taxon>Methanobacteriota</taxon>
        <taxon>Stenosarchaea group</taxon>
        <taxon>Methanomicrobia</taxon>
        <taxon>Methanotrichales</taxon>
        <taxon>Methanotrichaceae</taxon>
        <taxon>Methanothrix</taxon>
    </lineage>
</organism>
<dbReference type="GO" id="GO:0004518">
    <property type="term" value="F:nuclease activity"/>
    <property type="evidence" value="ECO:0007669"/>
    <property type="project" value="InterPro"/>
</dbReference>
<gene>
    <name evidence="3" type="ordered locus">MCON_3027</name>
</gene>
<evidence type="ECO:0000259" key="2">
    <source>
        <dbReference type="Pfam" id="PF25199"/>
    </source>
</evidence>
<feature type="domain" description="Novel STAND NTPase 5" evidence="2">
    <location>
        <begin position="268"/>
        <end position="400"/>
    </location>
</feature>
<dbReference type="Pfam" id="PF25199">
    <property type="entry name" value="nSTAND_NTPase5"/>
    <property type="match status" value="1"/>
</dbReference>
<evidence type="ECO:0000313" key="3">
    <source>
        <dbReference type="EMBL" id="AEB69355.1"/>
    </source>
</evidence>
<dbReference type="OrthoDB" id="382299at2157"/>